<name>A0A7M5XL97_9CNID</name>
<proteinExistence type="predicted"/>
<evidence type="ECO:0000313" key="2">
    <source>
        <dbReference type="Proteomes" id="UP000594262"/>
    </source>
</evidence>
<accession>A0A7M5XL97</accession>
<sequence>MDVIQSFLRSDKPIQYIRYLENEVDPTCPEFKEYAKVLIETFDPVLYDNLHEGHATEMGHFFLKTANPELSLVFIKRVLSAEKWCLDQDGQMTHVNRKFIELFAELIKSIPWEDIKETLDFTLDHLDFSLIPGWLEVYKHTQISYIAHKVISRGAESKNGIFA</sequence>
<dbReference type="EnsemblMetazoa" id="CLYHEMT024943.1">
    <property type="protein sequence ID" value="CLYHEMP024943.1"/>
    <property type="gene ID" value="CLYHEMG024943"/>
</dbReference>
<dbReference type="AlphaFoldDB" id="A0A7M5XL97"/>
<organism evidence="1 2">
    <name type="scientific">Clytia hemisphaerica</name>
    <dbReference type="NCBI Taxonomy" id="252671"/>
    <lineage>
        <taxon>Eukaryota</taxon>
        <taxon>Metazoa</taxon>
        <taxon>Cnidaria</taxon>
        <taxon>Hydrozoa</taxon>
        <taxon>Hydroidolina</taxon>
        <taxon>Leptothecata</taxon>
        <taxon>Obeliida</taxon>
        <taxon>Clytiidae</taxon>
        <taxon>Clytia</taxon>
    </lineage>
</organism>
<evidence type="ECO:0000313" key="1">
    <source>
        <dbReference type="EnsemblMetazoa" id="CLYHEMP024943.1"/>
    </source>
</evidence>
<protein>
    <submittedName>
        <fullName evidence="1">Uncharacterized protein</fullName>
    </submittedName>
</protein>
<keyword evidence="2" id="KW-1185">Reference proteome</keyword>
<dbReference type="Proteomes" id="UP000594262">
    <property type="component" value="Unplaced"/>
</dbReference>
<reference evidence="1" key="1">
    <citation type="submission" date="2021-01" db="UniProtKB">
        <authorList>
            <consortium name="EnsemblMetazoa"/>
        </authorList>
    </citation>
    <scope>IDENTIFICATION</scope>
</reference>